<gene>
    <name evidence="2" type="ORF">MCOR_35582</name>
</gene>
<feature type="region of interest" description="Disordered" evidence="1">
    <location>
        <begin position="88"/>
        <end position="116"/>
    </location>
</feature>
<dbReference type="AlphaFoldDB" id="A0A6J8D092"/>
<dbReference type="Proteomes" id="UP000507470">
    <property type="component" value="Unassembled WGS sequence"/>
</dbReference>
<feature type="compositionally biased region" description="Basic and acidic residues" evidence="1">
    <location>
        <begin position="88"/>
        <end position="99"/>
    </location>
</feature>
<dbReference type="EMBL" id="CACVKT020006436">
    <property type="protein sequence ID" value="CAC5401505.1"/>
    <property type="molecule type" value="Genomic_DNA"/>
</dbReference>
<evidence type="ECO:0000313" key="2">
    <source>
        <dbReference type="EMBL" id="CAC5401505.1"/>
    </source>
</evidence>
<accession>A0A6J8D092</accession>
<name>A0A6J8D092_MYTCO</name>
<feature type="region of interest" description="Disordered" evidence="1">
    <location>
        <begin position="158"/>
        <end position="182"/>
    </location>
</feature>
<sequence length="182" mass="20744">MTEPNIEGDAIYTNWMQNYSPHHLRQLQLQDSDLFPLIEWIESQYDPSDAELRLQSPATRALWLLGSCLEVIDGVLYYKWINHAHGESIGDDKSSKATEHSLSAHGESIGDDSSSLKQQKFSDMMVIDEIKNRDTTEEPSDNREEVHDEGIYQQYVHRQRSAGGPAPYTDNASIQKKLKIIP</sequence>
<feature type="region of interest" description="Disordered" evidence="1">
    <location>
        <begin position="129"/>
        <end position="148"/>
    </location>
</feature>
<proteinExistence type="predicted"/>
<keyword evidence="3" id="KW-1185">Reference proteome</keyword>
<evidence type="ECO:0000256" key="1">
    <source>
        <dbReference type="SAM" id="MobiDB-lite"/>
    </source>
</evidence>
<reference evidence="2 3" key="1">
    <citation type="submission" date="2020-06" db="EMBL/GenBank/DDBJ databases">
        <authorList>
            <person name="Li R."/>
            <person name="Bekaert M."/>
        </authorList>
    </citation>
    <scope>NUCLEOTIDE SEQUENCE [LARGE SCALE GENOMIC DNA]</scope>
    <source>
        <strain evidence="3">wild</strain>
    </source>
</reference>
<organism evidence="2 3">
    <name type="scientific">Mytilus coruscus</name>
    <name type="common">Sea mussel</name>
    <dbReference type="NCBI Taxonomy" id="42192"/>
    <lineage>
        <taxon>Eukaryota</taxon>
        <taxon>Metazoa</taxon>
        <taxon>Spiralia</taxon>
        <taxon>Lophotrochozoa</taxon>
        <taxon>Mollusca</taxon>
        <taxon>Bivalvia</taxon>
        <taxon>Autobranchia</taxon>
        <taxon>Pteriomorphia</taxon>
        <taxon>Mytilida</taxon>
        <taxon>Mytiloidea</taxon>
        <taxon>Mytilidae</taxon>
        <taxon>Mytilinae</taxon>
        <taxon>Mytilus</taxon>
    </lineage>
</organism>
<evidence type="ECO:0000313" key="3">
    <source>
        <dbReference type="Proteomes" id="UP000507470"/>
    </source>
</evidence>
<protein>
    <submittedName>
        <fullName evidence="2">Uncharacterized protein</fullName>
    </submittedName>
</protein>